<comment type="similarity">
    <text evidence="1">Belongs to the AHA1 family.</text>
</comment>
<dbReference type="AlphaFoldDB" id="A0A941IQ60"/>
<dbReference type="SUPFAM" id="SSF55961">
    <property type="entry name" value="Bet v1-like"/>
    <property type="match status" value="1"/>
</dbReference>
<dbReference type="Pfam" id="PF08327">
    <property type="entry name" value="AHSA1"/>
    <property type="match status" value="1"/>
</dbReference>
<reference evidence="3" key="1">
    <citation type="submission" date="2021-04" db="EMBL/GenBank/DDBJ databases">
        <title>Genome based classification of Actinospica acidithermotolerans sp. nov., an actinobacterium isolated from an Indonesian hot spring.</title>
        <authorList>
            <person name="Kusuma A.B."/>
            <person name="Putra K.E."/>
            <person name="Nafisah S."/>
            <person name="Loh J."/>
            <person name="Nouioui I."/>
            <person name="Goodfellow M."/>
        </authorList>
    </citation>
    <scope>NUCLEOTIDE SEQUENCE</scope>
    <source>
        <strain evidence="3">MGRD01-02</strain>
    </source>
</reference>
<evidence type="ECO:0000313" key="3">
    <source>
        <dbReference type="EMBL" id="MBR7831101.1"/>
    </source>
</evidence>
<dbReference type="EMBL" id="JAGSOH010000184">
    <property type="protein sequence ID" value="MBR7831101.1"/>
    <property type="molecule type" value="Genomic_DNA"/>
</dbReference>
<protein>
    <submittedName>
        <fullName evidence="3">SRPBCC domain-containing protein</fullName>
    </submittedName>
</protein>
<gene>
    <name evidence="3" type="ORF">KDK95_32650</name>
</gene>
<organism evidence="3 4">
    <name type="scientific">Actinospica acidithermotolerans</name>
    <dbReference type="NCBI Taxonomy" id="2828514"/>
    <lineage>
        <taxon>Bacteria</taxon>
        <taxon>Bacillati</taxon>
        <taxon>Actinomycetota</taxon>
        <taxon>Actinomycetes</taxon>
        <taxon>Catenulisporales</taxon>
        <taxon>Actinospicaceae</taxon>
        <taxon>Actinospica</taxon>
    </lineage>
</organism>
<dbReference type="InterPro" id="IPR023393">
    <property type="entry name" value="START-like_dom_sf"/>
</dbReference>
<dbReference type="CDD" id="cd07814">
    <property type="entry name" value="SRPBCC_CalC_Aha1-like"/>
    <property type="match status" value="1"/>
</dbReference>
<keyword evidence="4" id="KW-1185">Reference proteome</keyword>
<dbReference type="RefSeq" id="WP_212522220.1">
    <property type="nucleotide sequence ID" value="NZ_JAGSOH010000184.1"/>
</dbReference>
<name>A0A941IQ60_9ACTN</name>
<proteinExistence type="inferred from homology"/>
<evidence type="ECO:0000256" key="1">
    <source>
        <dbReference type="ARBA" id="ARBA00006817"/>
    </source>
</evidence>
<dbReference type="InterPro" id="IPR013538">
    <property type="entry name" value="ASHA1/2-like_C"/>
</dbReference>
<dbReference type="Proteomes" id="UP000676325">
    <property type="component" value="Unassembled WGS sequence"/>
</dbReference>
<evidence type="ECO:0000313" key="4">
    <source>
        <dbReference type="Proteomes" id="UP000676325"/>
    </source>
</evidence>
<feature type="domain" description="Activator of Hsp90 ATPase homologue 1/2-like C-terminal" evidence="2">
    <location>
        <begin position="21"/>
        <end position="138"/>
    </location>
</feature>
<accession>A0A941IQ60</accession>
<comment type="caution">
    <text evidence="3">The sequence shown here is derived from an EMBL/GenBank/DDBJ whole genome shotgun (WGS) entry which is preliminary data.</text>
</comment>
<sequence>MTQDVPGDADAVIRCDRFIPHPPAKVWAALTEPDRLARWFTEGDIAPVVGHRFHLDMQQWGRQPCEVTAVEPERLLAYRFAESTLDTVITWRLAPEGKGTRLFLEHAGFDLDSPLGRQAFHGMGEGWPHLLKHLETRLTDES</sequence>
<dbReference type="Gene3D" id="3.30.530.20">
    <property type="match status" value="1"/>
</dbReference>
<evidence type="ECO:0000259" key="2">
    <source>
        <dbReference type="Pfam" id="PF08327"/>
    </source>
</evidence>